<evidence type="ECO:0000256" key="5">
    <source>
        <dbReference type="ARBA" id="ARBA00023163"/>
    </source>
</evidence>
<protein>
    <submittedName>
        <fullName evidence="8">Response regulator transcription factor</fullName>
    </submittedName>
</protein>
<evidence type="ECO:0000256" key="6">
    <source>
        <dbReference type="PROSITE-ProRule" id="PRU00169"/>
    </source>
</evidence>
<dbReference type="PANTHER" id="PTHR48111:SF22">
    <property type="entry name" value="REGULATOR OF RPOS"/>
    <property type="match status" value="1"/>
</dbReference>
<dbReference type="SMART" id="SM00448">
    <property type="entry name" value="REC"/>
    <property type="match status" value="1"/>
</dbReference>
<dbReference type="AlphaFoldDB" id="A0A7X9FQF2"/>
<dbReference type="InterPro" id="IPR011006">
    <property type="entry name" value="CheY-like_superfamily"/>
</dbReference>
<dbReference type="EMBL" id="JAAZON010000172">
    <property type="protein sequence ID" value="NMC62344.1"/>
    <property type="molecule type" value="Genomic_DNA"/>
</dbReference>
<dbReference type="InterPro" id="IPR001789">
    <property type="entry name" value="Sig_transdc_resp-reg_receiver"/>
</dbReference>
<keyword evidence="1 6" id="KW-0597">Phosphoprotein</keyword>
<proteinExistence type="predicted"/>
<dbReference type="GO" id="GO:0032993">
    <property type="term" value="C:protein-DNA complex"/>
    <property type="evidence" value="ECO:0007669"/>
    <property type="project" value="TreeGrafter"/>
</dbReference>
<keyword evidence="3" id="KW-0805">Transcription regulation</keyword>
<reference evidence="8 9" key="1">
    <citation type="journal article" date="2020" name="Biotechnol. Biofuels">
        <title>New insights from the biogas microbiome by comprehensive genome-resolved metagenomics of nearly 1600 species originating from multiple anaerobic digesters.</title>
        <authorList>
            <person name="Campanaro S."/>
            <person name="Treu L."/>
            <person name="Rodriguez-R L.M."/>
            <person name="Kovalovszki A."/>
            <person name="Ziels R.M."/>
            <person name="Maus I."/>
            <person name="Zhu X."/>
            <person name="Kougias P.G."/>
            <person name="Basile A."/>
            <person name="Luo G."/>
            <person name="Schluter A."/>
            <person name="Konstantinidis K.T."/>
            <person name="Angelidaki I."/>
        </authorList>
    </citation>
    <scope>NUCLEOTIDE SEQUENCE [LARGE SCALE GENOMIC DNA]</scope>
    <source>
        <strain evidence="8">AS27yjCOA_65</strain>
    </source>
</reference>
<evidence type="ECO:0000256" key="3">
    <source>
        <dbReference type="ARBA" id="ARBA00023015"/>
    </source>
</evidence>
<evidence type="ECO:0000313" key="9">
    <source>
        <dbReference type="Proteomes" id="UP000524246"/>
    </source>
</evidence>
<dbReference type="Pfam" id="PF00072">
    <property type="entry name" value="Response_reg"/>
    <property type="match status" value="1"/>
</dbReference>
<evidence type="ECO:0000256" key="2">
    <source>
        <dbReference type="ARBA" id="ARBA00023012"/>
    </source>
</evidence>
<comment type="caution">
    <text evidence="8">The sequence shown here is derived from an EMBL/GenBank/DDBJ whole genome shotgun (WGS) entry which is preliminary data.</text>
</comment>
<dbReference type="Gene3D" id="3.40.50.2300">
    <property type="match status" value="1"/>
</dbReference>
<feature type="domain" description="Response regulatory" evidence="7">
    <location>
        <begin position="2"/>
        <end position="81"/>
    </location>
</feature>
<keyword evidence="4" id="KW-0238">DNA-binding</keyword>
<dbReference type="Proteomes" id="UP000524246">
    <property type="component" value="Unassembled WGS sequence"/>
</dbReference>
<dbReference type="FunFam" id="3.40.50.2300:FF:000002">
    <property type="entry name" value="DNA-binding response regulator PhoP"/>
    <property type="match status" value="1"/>
</dbReference>
<dbReference type="SUPFAM" id="SSF52172">
    <property type="entry name" value="CheY-like"/>
    <property type="match status" value="1"/>
</dbReference>
<evidence type="ECO:0000256" key="1">
    <source>
        <dbReference type="ARBA" id="ARBA00022553"/>
    </source>
</evidence>
<evidence type="ECO:0000313" key="8">
    <source>
        <dbReference type="EMBL" id="NMC62344.1"/>
    </source>
</evidence>
<dbReference type="PROSITE" id="PS50110">
    <property type="entry name" value="RESPONSE_REGULATORY"/>
    <property type="match status" value="1"/>
</dbReference>
<evidence type="ECO:0000256" key="4">
    <source>
        <dbReference type="ARBA" id="ARBA00023125"/>
    </source>
</evidence>
<dbReference type="GO" id="GO:0000156">
    <property type="term" value="F:phosphorelay response regulator activity"/>
    <property type="evidence" value="ECO:0007669"/>
    <property type="project" value="TreeGrafter"/>
</dbReference>
<name>A0A7X9FQF2_9DELT</name>
<gene>
    <name evidence="8" type="ORF">GYA55_04180</name>
</gene>
<feature type="non-terminal residue" evidence="8">
    <location>
        <position position="81"/>
    </location>
</feature>
<keyword evidence="5" id="KW-0804">Transcription</keyword>
<dbReference type="GO" id="GO:0000976">
    <property type="term" value="F:transcription cis-regulatory region binding"/>
    <property type="evidence" value="ECO:0007669"/>
    <property type="project" value="TreeGrafter"/>
</dbReference>
<evidence type="ECO:0000259" key="7">
    <source>
        <dbReference type="PROSITE" id="PS50110"/>
    </source>
</evidence>
<keyword evidence="2" id="KW-0902">Two-component regulatory system</keyword>
<dbReference type="GO" id="GO:0005829">
    <property type="term" value="C:cytosol"/>
    <property type="evidence" value="ECO:0007669"/>
    <property type="project" value="TreeGrafter"/>
</dbReference>
<dbReference type="InterPro" id="IPR039420">
    <property type="entry name" value="WalR-like"/>
</dbReference>
<organism evidence="8 9">
    <name type="scientific">SAR324 cluster bacterium</name>
    <dbReference type="NCBI Taxonomy" id="2024889"/>
    <lineage>
        <taxon>Bacteria</taxon>
        <taxon>Deltaproteobacteria</taxon>
        <taxon>SAR324 cluster</taxon>
    </lineage>
</organism>
<dbReference type="GO" id="GO:0006355">
    <property type="term" value="P:regulation of DNA-templated transcription"/>
    <property type="evidence" value="ECO:0007669"/>
    <property type="project" value="TreeGrafter"/>
</dbReference>
<accession>A0A7X9FQF2</accession>
<dbReference type="PANTHER" id="PTHR48111">
    <property type="entry name" value="REGULATOR OF RPOS"/>
    <property type="match status" value="1"/>
</dbReference>
<feature type="modified residue" description="4-aspartylphosphate" evidence="6">
    <location>
        <position position="51"/>
    </location>
</feature>
<sequence>MKILLVEDDKKIADFISKGLREAGFVVDVAHDGIEGLRLGQSVNYEAAVVDIMLPGLDGLSLIERLREKRISTPVLILSAK</sequence>